<name>A0ABS5DBE2_9PSEU</name>
<dbReference type="InterPro" id="IPR052512">
    <property type="entry name" value="4CMD/NDH-1_regulator"/>
</dbReference>
<evidence type="ECO:0000313" key="2">
    <source>
        <dbReference type="EMBL" id="MBQ0923582.1"/>
    </source>
</evidence>
<comment type="caution">
    <text evidence="2">The sequence shown here is derived from an EMBL/GenBank/DDBJ whole genome shotgun (WGS) entry which is preliminary data.</text>
</comment>
<proteinExistence type="predicted"/>
<evidence type="ECO:0000259" key="1">
    <source>
        <dbReference type="Pfam" id="PF02627"/>
    </source>
</evidence>
<sequence>MSTDRDEGLELLREMLPEMLDGQTGGELQVDGFAGELAELSLQSVFGALWTRPGLDRRSRSLVTLGILIALRANEELAFHFPIALRNGLTRAELEEVVYHATAYAGFPAASAARLVAIQSLGDGTTPDQGRTP</sequence>
<dbReference type="EMBL" id="JAGPXE010000002">
    <property type="protein sequence ID" value="MBQ0923582.1"/>
    <property type="molecule type" value="Genomic_DNA"/>
</dbReference>
<dbReference type="InterPro" id="IPR029032">
    <property type="entry name" value="AhpD-like"/>
</dbReference>
<feature type="domain" description="Carboxymuconolactone decarboxylase-like" evidence="1">
    <location>
        <begin position="42"/>
        <end position="117"/>
    </location>
</feature>
<dbReference type="PANTHER" id="PTHR33570">
    <property type="entry name" value="4-CARBOXYMUCONOLACTONE DECARBOXYLASE FAMILY PROTEIN"/>
    <property type="match status" value="1"/>
</dbReference>
<evidence type="ECO:0000313" key="3">
    <source>
        <dbReference type="Proteomes" id="UP000674084"/>
    </source>
</evidence>
<dbReference type="Gene3D" id="1.20.1290.10">
    <property type="entry name" value="AhpD-like"/>
    <property type="match status" value="1"/>
</dbReference>
<dbReference type="RefSeq" id="WP_210969020.1">
    <property type="nucleotide sequence ID" value="NZ_JAGPXE010000002.1"/>
</dbReference>
<dbReference type="PANTHER" id="PTHR33570:SF2">
    <property type="entry name" value="CARBOXYMUCONOLACTONE DECARBOXYLASE-LIKE DOMAIN-CONTAINING PROTEIN"/>
    <property type="match status" value="1"/>
</dbReference>
<protein>
    <submittedName>
        <fullName evidence="2">Carboxymuconolactone decarboxylase family protein</fullName>
    </submittedName>
</protein>
<dbReference type="Proteomes" id="UP000674084">
    <property type="component" value="Unassembled WGS sequence"/>
</dbReference>
<organism evidence="2 3">
    <name type="scientific">Saccharopolyspora endophytica</name>
    <dbReference type="NCBI Taxonomy" id="543886"/>
    <lineage>
        <taxon>Bacteria</taxon>
        <taxon>Bacillati</taxon>
        <taxon>Actinomycetota</taxon>
        <taxon>Actinomycetes</taxon>
        <taxon>Pseudonocardiales</taxon>
        <taxon>Pseudonocardiaceae</taxon>
        <taxon>Saccharopolyspora</taxon>
    </lineage>
</organism>
<dbReference type="Pfam" id="PF02627">
    <property type="entry name" value="CMD"/>
    <property type="match status" value="1"/>
</dbReference>
<dbReference type="SUPFAM" id="SSF69118">
    <property type="entry name" value="AhpD-like"/>
    <property type="match status" value="1"/>
</dbReference>
<keyword evidence="3" id="KW-1185">Reference proteome</keyword>
<dbReference type="InterPro" id="IPR003779">
    <property type="entry name" value="CMD-like"/>
</dbReference>
<reference evidence="2 3" key="1">
    <citation type="submission" date="2021-04" db="EMBL/GenBank/DDBJ databases">
        <title>Whole-genome sequencing of Saccharopolyspora endophytica KCTC 19397.</title>
        <authorList>
            <person name="Ay H."/>
            <person name="Saygin H."/>
            <person name="Sahin N."/>
        </authorList>
    </citation>
    <scope>NUCLEOTIDE SEQUENCE [LARGE SCALE GENOMIC DNA]</scope>
    <source>
        <strain evidence="2 3">KCTC 19397</strain>
    </source>
</reference>
<gene>
    <name evidence="2" type="ORF">KBO27_06480</name>
</gene>
<accession>A0ABS5DBE2</accession>